<proteinExistence type="predicted"/>
<protein>
    <recommendedName>
        <fullName evidence="1">DUF317 domain-containing protein</fullName>
    </recommendedName>
</protein>
<reference evidence="2 3" key="1">
    <citation type="submission" date="2017-08" db="EMBL/GenBank/DDBJ databases">
        <title>Genome sequence of Streptomyces albireticuli NRRL B-1670.</title>
        <authorList>
            <person name="Graham D.E."/>
            <person name="Mahan K.M."/>
            <person name="Klingeman D.M."/>
            <person name="Hettich R.L."/>
            <person name="Parry R.J."/>
            <person name="Spain J.C."/>
        </authorList>
    </citation>
    <scope>NUCLEOTIDE SEQUENCE [LARGE SCALE GENOMIC DNA]</scope>
    <source>
        <strain evidence="2 3">NRRL B-1670</strain>
    </source>
</reference>
<evidence type="ECO:0000259" key="1">
    <source>
        <dbReference type="Pfam" id="PF03771"/>
    </source>
</evidence>
<name>A0A2A2D4U0_9ACTN</name>
<evidence type="ECO:0000313" key="2">
    <source>
        <dbReference type="EMBL" id="PAU47508.1"/>
    </source>
</evidence>
<dbReference type="AlphaFoldDB" id="A0A2A2D4U0"/>
<dbReference type="RefSeq" id="WP_095582053.1">
    <property type="nucleotide sequence ID" value="NZ_NSJV01000359.1"/>
</dbReference>
<evidence type="ECO:0000313" key="3">
    <source>
        <dbReference type="Proteomes" id="UP000218944"/>
    </source>
</evidence>
<keyword evidence="3" id="KW-1185">Reference proteome</keyword>
<dbReference type="Pfam" id="PF03771">
    <property type="entry name" value="SPDY"/>
    <property type="match status" value="2"/>
</dbReference>
<sequence length="205" mass="22606">MPRVHLASPDQQAMLRLDPSPDRQWWTLQHAPTATRPAWSASFGARTPVELIAAVTDALTRPAAPASRTADPYEPLRTAGWEDAEHRDGLISPDGIAHVEHFAQGNSDSWYVDVAIDDDAYGLLWKAHFTGSTPPHLITAFTRALCDEAPLPRHPHQVPALGRRHFRSSTHRVPAAAAAFALENRIRELTARRTRTPPPAPPSPR</sequence>
<organism evidence="2 3">
    <name type="scientific">Streptomyces albireticuli</name>
    <dbReference type="NCBI Taxonomy" id="1940"/>
    <lineage>
        <taxon>Bacteria</taxon>
        <taxon>Bacillati</taxon>
        <taxon>Actinomycetota</taxon>
        <taxon>Actinomycetes</taxon>
        <taxon>Kitasatosporales</taxon>
        <taxon>Streptomycetaceae</taxon>
        <taxon>Streptomyces</taxon>
    </lineage>
</organism>
<gene>
    <name evidence="2" type="ORF">CK936_18360</name>
</gene>
<feature type="non-terminal residue" evidence="2">
    <location>
        <position position="205"/>
    </location>
</feature>
<dbReference type="Proteomes" id="UP000218944">
    <property type="component" value="Unassembled WGS sequence"/>
</dbReference>
<accession>A0A2A2D4U0</accession>
<dbReference type="EMBL" id="NSJV01000359">
    <property type="protein sequence ID" value="PAU47508.1"/>
    <property type="molecule type" value="Genomic_DNA"/>
</dbReference>
<dbReference type="InterPro" id="IPR005523">
    <property type="entry name" value="DUF317_SPDY"/>
</dbReference>
<feature type="domain" description="DUF317" evidence="1">
    <location>
        <begin position="8"/>
        <end position="63"/>
    </location>
</feature>
<comment type="caution">
    <text evidence="2">The sequence shown here is derived from an EMBL/GenBank/DDBJ whole genome shotgun (WGS) entry which is preliminary data.</text>
</comment>
<feature type="domain" description="DUF317" evidence="1">
    <location>
        <begin position="92"/>
        <end position="150"/>
    </location>
</feature>